<evidence type="ECO:0000313" key="2">
    <source>
        <dbReference type="EMBL" id="KAF6162968.1"/>
    </source>
</evidence>
<feature type="compositionally biased region" description="Basic residues" evidence="1">
    <location>
        <begin position="1"/>
        <end position="10"/>
    </location>
</feature>
<comment type="caution">
    <text evidence="2">The sequence shown here is derived from an EMBL/GenBank/DDBJ whole genome shotgun (WGS) entry which is preliminary data.</text>
</comment>
<sequence>MKVITRKRRRVLGEDDAEDEDEEMTEAERQAYAVAKCASMVELCEYEPDEALKEIKRSMFQQTDAWAESNKKAIKSAKGKLRQAIKSLDLVRGTEASLVSEVKVLKQDLEAITSSFNERLEHQRSKQERVWAAKLAVKEREKAEYEVSYLVQFDNEYKVNVRVKEFIEEKGYNPDTLEPFPIFP</sequence>
<name>A0A7J7N7T7_9MAGN</name>
<gene>
    <name evidence="2" type="ORF">GIB67_021117</name>
</gene>
<proteinExistence type="predicted"/>
<feature type="compositionally biased region" description="Acidic residues" evidence="1">
    <location>
        <begin position="14"/>
        <end position="25"/>
    </location>
</feature>
<dbReference type="AlphaFoldDB" id="A0A7J7N7T7"/>
<organism evidence="2 3">
    <name type="scientific">Kingdonia uniflora</name>
    <dbReference type="NCBI Taxonomy" id="39325"/>
    <lineage>
        <taxon>Eukaryota</taxon>
        <taxon>Viridiplantae</taxon>
        <taxon>Streptophyta</taxon>
        <taxon>Embryophyta</taxon>
        <taxon>Tracheophyta</taxon>
        <taxon>Spermatophyta</taxon>
        <taxon>Magnoliopsida</taxon>
        <taxon>Ranunculales</taxon>
        <taxon>Circaeasteraceae</taxon>
        <taxon>Kingdonia</taxon>
    </lineage>
</organism>
<evidence type="ECO:0000256" key="1">
    <source>
        <dbReference type="SAM" id="MobiDB-lite"/>
    </source>
</evidence>
<dbReference type="EMBL" id="JACGCM010001009">
    <property type="protein sequence ID" value="KAF6162968.1"/>
    <property type="molecule type" value="Genomic_DNA"/>
</dbReference>
<feature type="region of interest" description="Disordered" evidence="1">
    <location>
        <begin position="1"/>
        <end position="26"/>
    </location>
</feature>
<reference evidence="2 3" key="1">
    <citation type="journal article" date="2020" name="IScience">
        <title>Genome Sequencing of the Endangered Kingdonia uniflora (Circaeasteraceae, Ranunculales) Reveals Potential Mechanisms of Evolutionary Specialization.</title>
        <authorList>
            <person name="Sun Y."/>
            <person name="Deng T."/>
            <person name="Zhang A."/>
            <person name="Moore M.J."/>
            <person name="Landis J.B."/>
            <person name="Lin N."/>
            <person name="Zhang H."/>
            <person name="Zhang X."/>
            <person name="Huang J."/>
            <person name="Zhang X."/>
            <person name="Sun H."/>
            <person name="Wang H."/>
        </authorList>
    </citation>
    <scope>NUCLEOTIDE SEQUENCE [LARGE SCALE GENOMIC DNA]</scope>
    <source>
        <strain evidence="2">TB1705</strain>
        <tissue evidence="2">Leaf</tissue>
    </source>
</reference>
<dbReference type="Proteomes" id="UP000541444">
    <property type="component" value="Unassembled WGS sequence"/>
</dbReference>
<keyword evidence="3" id="KW-1185">Reference proteome</keyword>
<accession>A0A7J7N7T7</accession>
<protein>
    <submittedName>
        <fullName evidence="2">Uncharacterized protein</fullName>
    </submittedName>
</protein>
<evidence type="ECO:0000313" key="3">
    <source>
        <dbReference type="Proteomes" id="UP000541444"/>
    </source>
</evidence>